<evidence type="ECO:0000256" key="9">
    <source>
        <dbReference type="ARBA" id="ARBA00052716"/>
    </source>
</evidence>
<dbReference type="UniPathway" id="UPA00940"/>
<dbReference type="NCBIfam" id="NF000940">
    <property type="entry name" value="PRK00094.1-2"/>
    <property type="match status" value="1"/>
</dbReference>
<dbReference type="FunFam" id="1.10.1040.10:FF:000001">
    <property type="entry name" value="Glycerol-3-phosphate dehydrogenase [NAD(P)+]"/>
    <property type="match status" value="1"/>
</dbReference>
<dbReference type="EMBL" id="FXAM01000001">
    <property type="protein sequence ID" value="SMF96691.1"/>
    <property type="molecule type" value="Genomic_DNA"/>
</dbReference>
<protein>
    <recommendedName>
        <fullName evidence="11 13">Glycerol-3-phosphate dehydrogenase [NAD(P)+]</fullName>
        <ecNumber evidence="10 13">1.1.1.94</ecNumber>
    </recommendedName>
    <alternativeName>
        <fullName evidence="13">NAD(P)(+)-dependent glycerol-3-phosphate dehydrogenase</fullName>
    </alternativeName>
    <alternativeName>
        <fullName evidence="12 13">NAD(P)H-dependent dihydroxyacetone-phosphate reductase</fullName>
    </alternativeName>
</protein>
<dbReference type="GO" id="GO:0046167">
    <property type="term" value="P:glycerol-3-phosphate biosynthetic process"/>
    <property type="evidence" value="ECO:0007669"/>
    <property type="project" value="UniProtKB-UniRule"/>
</dbReference>
<keyword evidence="2 13" id="KW-0444">Lipid biosynthesis</keyword>
<dbReference type="Pfam" id="PF07479">
    <property type="entry name" value="NAD_Gly3P_dh_C"/>
    <property type="match status" value="1"/>
</dbReference>
<keyword evidence="3 13" id="KW-0521">NADP</keyword>
<feature type="binding site" evidence="13">
    <location>
        <position position="12"/>
    </location>
    <ligand>
        <name>NADPH</name>
        <dbReference type="ChEBI" id="CHEBI:57783"/>
    </ligand>
</feature>
<evidence type="ECO:0000256" key="17">
    <source>
        <dbReference type="RuleBase" id="RU000437"/>
    </source>
</evidence>
<dbReference type="Gene3D" id="1.10.1040.10">
    <property type="entry name" value="N-(1-d-carboxylethyl)-l-norvaline Dehydrogenase, domain 2"/>
    <property type="match status" value="1"/>
</dbReference>
<dbReference type="FunFam" id="3.40.50.720:FF:000019">
    <property type="entry name" value="Glycerol-3-phosphate dehydrogenase [NAD(P)+]"/>
    <property type="match status" value="1"/>
</dbReference>
<name>A0A1Y6D254_9GAMM</name>
<dbReference type="Pfam" id="PF01210">
    <property type="entry name" value="NAD_Gly3P_dh_N"/>
    <property type="match status" value="1"/>
</dbReference>
<dbReference type="GO" id="GO:0046168">
    <property type="term" value="P:glycerol-3-phosphate catabolic process"/>
    <property type="evidence" value="ECO:0007669"/>
    <property type="project" value="InterPro"/>
</dbReference>
<dbReference type="InterPro" id="IPR036291">
    <property type="entry name" value="NAD(P)-bd_dom_sf"/>
</dbReference>
<comment type="catalytic activity">
    <reaction evidence="9">
        <text>sn-glycerol 3-phosphate + NADP(+) = dihydroxyacetone phosphate + NADPH + H(+)</text>
        <dbReference type="Rhea" id="RHEA:11096"/>
        <dbReference type="ChEBI" id="CHEBI:15378"/>
        <dbReference type="ChEBI" id="CHEBI:57597"/>
        <dbReference type="ChEBI" id="CHEBI:57642"/>
        <dbReference type="ChEBI" id="CHEBI:57783"/>
        <dbReference type="ChEBI" id="CHEBI:58349"/>
        <dbReference type="EC" id="1.1.1.94"/>
    </reaction>
    <physiologicalReaction direction="right-to-left" evidence="9">
        <dbReference type="Rhea" id="RHEA:11098"/>
    </physiologicalReaction>
</comment>
<comment type="caution">
    <text evidence="13">Lacks conserved residue(s) required for the propagation of feature annotation.</text>
</comment>
<comment type="pathway">
    <text evidence="13">Membrane lipid metabolism; glycerophospholipid metabolism.</text>
</comment>
<feature type="binding site" evidence="13">
    <location>
        <position position="49"/>
    </location>
    <ligand>
        <name>NADPH</name>
        <dbReference type="ChEBI" id="CHEBI:57783"/>
    </ligand>
</feature>
<keyword evidence="21" id="KW-1185">Reference proteome</keyword>
<feature type="binding site" evidence="13">
    <location>
        <position position="139"/>
    </location>
    <ligand>
        <name>NADPH</name>
        <dbReference type="ChEBI" id="CHEBI:57783"/>
    </ligand>
</feature>
<dbReference type="InterPro" id="IPR011128">
    <property type="entry name" value="G3P_DH_NAD-dep_N"/>
</dbReference>
<evidence type="ECO:0000256" key="13">
    <source>
        <dbReference type="HAMAP-Rule" id="MF_00394"/>
    </source>
</evidence>
<feature type="binding site" evidence="13">
    <location>
        <position position="11"/>
    </location>
    <ligand>
        <name>NADPH</name>
        <dbReference type="ChEBI" id="CHEBI:57783"/>
    </ligand>
</feature>
<keyword evidence="13" id="KW-0963">Cytoplasm</keyword>
<evidence type="ECO:0000256" key="7">
    <source>
        <dbReference type="ARBA" id="ARBA00023209"/>
    </source>
</evidence>
<keyword evidence="7 13" id="KW-0594">Phospholipid biosynthesis</keyword>
<sequence>MAKVSVLGAGSWGTALAILLARNGHRVKLWGHHPAHVAALQAERLNRRYLPEARFPASLHPVAALPEAVAESEFLIVSVPSHAFGALLAEVRPHLPPRPRVAWATKGLELESGRLLHEVAAAVFGPEAATAVLSGPTFAAEVAANQPTAMTVASKNPEFAAALVNLLHNERFRAYSSDDIVGVQLGGATKNVLAIAAGVADGLGFGSNARAALITRGLAEMTRLGLALGGKPETFMGLAGVGDLLLTCTDNQSRNRRFGLGLGWGESRAEVAARIGQEIEGIPTAKILHGLARSHGIEMPITEQTYRILYEGLAPLEAVRNLLIREPKSEAWA</sequence>
<feature type="binding site" evidence="15">
    <location>
        <begin position="254"/>
        <end position="255"/>
    </location>
    <ligand>
        <name>substrate</name>
    </ligand>
</feature>
<dbReference type="NCBIfam" id="NF000942">
    <property type="entry name" value="PRK00094.1-4"/>
    <property type="match status" value="1"/>
</dbReference>
<evidence type="ECO:0000313" key="20">
    <source>
        <dbReference type="EMBL" id="SMF96691.1"/>
    </source>
</evidence>
<evidence type="ECO:0000256" key="5">
    <source>
        <dbReference type="ARBA" id="ARBA00023027"/>
    </source>
</evidence>
<dbReference type="HAMAP" id="MF_00394">
    <property type="entry name" value="NAD_Glyc3P_dehydrog"/>
    <property type="match status" value="1"/>
</dbReference>
<evidence type="ECO:0000256" key="15">
    <source>
        <dbReference type="PIRSR" id="PIRSR000114-2"/>
    </source>
</evidence>
<dbReference type="GO" id="GO:0141153">
    <property type="term" value="F:glycerol-3-phosphate dehydrogenase (NADP+) activity"/>
    <property type="evidence" value="ECO:0007669"/>
    <property type="project" value="RHEA"/>
</dbReference>
<feature type="binding site" evidence="13">
    <location>
        <position position="253"/>
    </location>
    <ligand>
        <name>sn-glycerol 3-phosphate</name>
        <dbReference type="ChEBI" id="CHEBI:57597"/>
    </ligand>
</feature>
<dbReference type="InterPro" id="IPR006109">
    <property type="entry name" value="G3P_DH_NAD-dep_C"/>
</dbReference>
<feature type="binding site" evidence="13">
    <location>
        <position position="137"/>
    </location>
    <ligand>
        <name>sn-glycerol 3-phosphate</name>
        <dbReference type="ChEBI" id="CHEBI:57597"/>
    </ligand>
</feature>
<dbReference type="GO" id="GO:0005975">
    <property type="term" value="P:carbohydrate metabolic process"/>
    <property type="evidence" value="ECO:0007669"/>
    <property type="project" value="InterPro"/>
</dbReference>
<dbReference type="Gene3D" id="3.40.50.720">
    <property type="entry name" value="NAD(P)-binding Rossmann-like Domain"/>
    <property type="match status" value="1"/>
</dbReference>
<dbReference type="PANTHER" id="PTHR11728:SF1">
    <property type="entry name" value="GLYCEROL-3-PHOSPHATE DEHYDROGENASE [NAD(+)] 2, CHLOROPLASTIC"/>
    <property type="match status" value="1"/>
</dbReference>
<gene>
    <name evidence="13" type="primary">gpsA</name>
    <name evidence="20" type="ORF">SAMN02949497_4097</name>
</gene>
<evidence type="ECO:0000256" key="6">
    <source>
        <dbReference type="ARBA" id="ARBA00023098"/>
    </source>
</evidence>
<comment type="subcellular location">
    <subcellularLocation>
        <location evidence="13">Cytoplasm</location>
    </subcellularLocation>
</comment>
<keyword evidence="13" id="KW-0547">Nucleotide-binding</keyword>
<dbReference type="STRING" id="1760988.SAMN02949497_4097"/>
<feature type="binding site" evidence="15">
    <location>
        <position position="106"/>
    </location>
    <ligand>
        <name>substrate</name>
    </ligand>
</feature>
<feature type="binding site" evidence="13">
    <location>
        <position position="280"/>
    </location>
    <ligand>
        <name>NADPH</name>
        <dbReference type="ChEBI" id="CHEBI:57783"/>
    </ligand>
</feature>
<keyword evidence="6 13" id="KW-0443">Lipid metabolism</keyword>
<keyword evidence="5 13" id="KW-0520">NAD</keyword>
<feature type="binding site" evidence="13">
    <location>
        <position position="135"/>
    </location>
    <ligand>
        <name>sn-glycerol 3-phosphate</name>
        <dbReference type="ChEBI" id="CHEBI:57597"/>
    </ligand>
</feature>
<comment type="catalytic activity">
    <reaction evidence="13">
        <text>sn-glycerol 3-phosphate + NAD(+) = dihydroxyacetone phosphate + NADH + H(+)</text>
        <dbReference type="Rhea" id="RHEA:11092"/>
        <dbReference type="ChEBI" id="CHEBI:15378"/>
        <dbReference type="ChEBI" id="CHEBI:57540"/>
        <dbReference type="ChEBI" id="CHEBI:57597"/>
        <dbReference type="ChEBI" id="CHEBI:57642"/>
        <dbReference type="ChEBI" id="CHEBI:57945"/>
        <dbReference type="EC" id="1.1.1.94"/>
    </reaction>
</comment>
<dbReference type="InterPro" id="IPR008927">
    <property type="entry name" value="6-PGluconate_DH-like_C_sf"/>
</dbReference>
<comment type="similarity">
    <text evidence="1 13 17">Belongs to the NAD-dependent glycerol-3-phosphate dehydrogenase family.</text>
</comment>
<feature type="binding site" evidence="13">
    <location>
        <position position="190"/>
    </location>
    <ligand>
        <name>sn-glycerol 3-phosphate</name>
        <dbReference type="ChEBI" id="CHEBI:57597"/>
    </ligand>
</feature>
<evidence type="ECO:0000256" key="11">
    <source>
        <dbReference type="ARBA" id="ARBA00069372"/>
    </source>
</evidence>
<evidence type="ECO:0000256" key="4">
    <source>
        <dbReference type="ARBA" id="ARBA00023002"/>
    </source>
</evidence>
<evidence type="ECO:0000256" key="16">
    <source>
        <dbReference type="PIRSR" id="PIRSR000114-3"/>
    </source>
</evidence>
<evidence type="ECO:0000256" key="10">
    <source>
        <dbReference type="ARBA" id="ARBA00066687"/>
    </source>
</evidence>
<evidence type="ECO:0000256" key="2">
    <source>
        <dbReference type="ARBA" id="ARBA00022516"/>
    </source>
</evidence>
<evidence type="ECO:0000313" key="21">
    <source>
        <dbReference type="Proteomes" id="UP000192923"/>
    </source>
</evidence>
<comment type="function">
    <text evidence="13">Catalyzes the reduction of the glycolytic intermediate dihydroxyacetone phosphate (DHAP) to sn-glycerol 3-phosphate (G3P), the key precursor for phospholipid synthesis.</text>
</comment>
<feature type="binding site" evidence="16">
    <location>
        <begin position="8"/>
        <end position="13"/>
    </location>
    <ligand>
        <name>NAD(+)</name>
        <dbReference type="ChEBI" id="CHEBI:57540"/>
    </ligand>
</feature>
<feature type="binding site" evidence="13">
    <location>
        <position position="32"/>
    </location>
    <ligand>
        <name>NADPH</name>
        <dbReference type="ChEBI" id="CHEBI:57783"/>
    </ligand>
</feature>
<dbReference type="PIRSF" id="PIRSF000114">
    <property type="entry name" value="Glycerol-3-P_dh"/>
    <property type="match status" value="1"/>
</dbReference>
<dbReference type="InterPro" id="IPR006168">
    <property type="entry name" value="G3P_DH_NAD-dep"/>
</dbReference>
<feature type="binding site" evidence="13">
    <location>
        <position position="255"/>
    </location>
    <ligand>
        <name>sn-glycerol 3-phosphate</name>
        <dbReference type="ChEBI" id="CHEBI:57597"/>
    </ligand>
</feature>
<dbReference type="SUPFAM" id="SSF51735">
    <property type="entry name" value="NAD(P)-binding Rossmann-fold domains"/>
    <property type="match status" value="1"/>
</dbReference>
<evidence type="ECO:0000259" key="18">
    <source>
        <dbReference type="Pfam" id="PF01210"/>
    </source>
</evidence>
<evidence type="ECO:0000256" key="14">
    <source>
        <dbReference type="PIRSR" id="PIRSR000114-1"/>
    </source>
</evidence>
<dbReference type="PRINTS" id="PR00077">
    <property type="entry name" value="GPDHDRGNASE"/>
</dbReference>
<dbReference type="GO" id="GO:0141152">
    <property type="term" value="F:glycerol-3-phosphate dehydrogenase (NAD+) activity"/>
    <property type="evidence" value="ECO:0007669"/>
    <property type="project" value="RHEA"/>
</dbReference>
<dbReference type="GO" id="GO:0046474">
    <property type="term" value="P:glycerophospholipid biosynthetic process"/>
    <property type="evidence" value="ECO:0007669"/>
    <property type="project" value="TreeGrafter"/>
</dbReference>
<organism evidence="20 21">
    <name type="scientific">Methylomagnum ishizawai</name>
    <dbReference type="NCBI Taxonomy" id="1760988"/>
    <lineage>
        <taxon>Bacteria</taxon>
        <taxon>Pseudomonadati</taxon>
        <taxon>Pseudomonadota</taxon>
        <taxon>Gammaproteobacteria</taxon>
        <taxon>Methylococcales</taxon>
        <taxon>Methylococcaceae</taxon>
        <taxon>Methylomagnum</taxon>
    </lineage>
</organism>
<dbReference type="EC" id="1.1.1.94" evidence="10 13"/>
<feature type="binding site" evidence="13">
    <location>
        <position position="106"/>
    </location>
    <ligand>
        <name>sn-glycerol 3-phosphate</name>
        <dbReference type="ChEBI" id="CHEBI:57597"/>
    </ligand>
</feature>
<evidence type="ECO:0000256" key="12">
    <source>
        <dbReference type="ARBA" id="ARBA00080511"/>
    </source>
</evidence>
<dbReference type="GO" id="GO:0005829">
    <property type="term" value="C:cytosol"/>
    <property type="evidence" value="ECO:0007669"/>
    <property type="project" value="TreeGrafter"/>
</dbReference>
<dbReference type="Proteomes" id="UP000192923">
    <property type="component" value="Unassembled WGS sequence"/>
</dbReference>
<keyword evidence="8 13" id="KW-1208">Phospholipid metabolism</keyword>
<dbReference type="GO" id="GO:0051287">
    <property type="term" value="F:NAD binding"/>
    <property type="evidence" value="ECO:0007669"/>
    <property type="project" value="InterPro"/>
</dbReference>
<feature type="active site" description="Proton acceptor" evidence="13 14">
    <location>
        <position position="190"/>
    </location>
</feature>
<feature type="binding site" evidence="16">
    <location>
        <position position="139"/>
    </location>
    <ligand>
        <name>NAD(+)</name>
        <dbReference type="ChEBI" id="CHEBI:57540"/>
    </ligand>
</feature>
<feature type="binding site" evidence="13">
    <location>
        <position position="243"/>
    </location>
    <ligand>
        <name>sn-glycerol 3-phosphate</name>
        <dbReference type="ChEBI" id="CHEBI:57597"/>
    </ligand>
</feature>
<reference evidence="20 21" key="1">
    <citation type="submission" date="2016-12" db="EMBL/GenBank/DDBJ databases">
        <authorList>
            <person name="Song W.-J."/>
            <person name="Kurnit D.M."/>
        </authorList>
    </citation>
    <scope>NUCLEOTIDE SEQUENCE [LARGE SCALE GENOMIC DNA]</scope>
    <source>
        <strain evidence="20 21">175</strain>
    </source>
</reference>
<feature type="binding site" evidence="16">
    <location>
        <position position="254"/>
    </location>
    <ligand>
        <name>NAD(+)</name>
        <dbReference type="ChEBI" id="CHEBI:57540"/>
    </ligand>
</feature>
<feature type="domain" description="Glycerol-3-phosphate dehydrogenase NAD-dependent C-terminal" evidence="19">
    <location>
        <begin position="179"/>
        <end position="319"/>
    </location>
</feature>
<dbReference type="OrthoDB" id="9812273at2"/>
<keyword evidence="4 13" id="KW-0560">Oxidoreductase</keyword>
<accession>A0A1Y6D254</accession>
<feature type="domain" description="Glycerol-3-phosphate dehydrogenase NAD-dependent N-terminal" evidence="18">
    <location>
        <begin position="3"/>
        <end position="159"/>
    </location>
</feature>
<feature type="binding site" evidence="13">
    <location>
        <position position="106"/>
    </location>
    <ligand>
        <name>NADPH</name>
        <dbReference type="ChEBI" id="CHEBI:57783"/>
    </ligand>
</feature>
<evidence type="ECO:0000256" key="1">
    <source>
        <dbReference type="ARBA" id="ARBA00011009"/>
    </source>
</evidence>
<dbReference type="PROSITE" id="PS00957">
    <property type="entry name" value="NAD_G3PDH"/>
    <property type="match status" value="1"/>
</dbReference>
<feature type="binding site" evidence="13">
    <location>
        <position position="254"/>
    </location>
    <ligand>
        <name>NADPH</name>
        <dbReference type="ChEBI" id="CHEBI:57783"/>
    </ligand>
</feature>
<dbReference type="InterPro" id="IPR013328">
    <property type="entry name" value="6PGD_dom2"/>
</dbReference>
<dbReference type="AlphaFoldDB" id="A0A1Y6D254"/>
<feature type="binding site" evidence="13">
    <location>
        <position position="33"/>
    </location>
    <ligand>
        <name>NADPH</name>
        <dbReference type="ChEBI" id="CHEBI:57783"/>
    </ligand>
</feature>
<evidence type="ECO:0000256" key="8">
    <source>
        <dbReference type="ARBA" id="ARBA00023264"/>
    </source>
</evidence>
<feature type="binding site" evidence="13">
    <location>
        <position position="254"/>
    </location>
    <ligand>
        <name>sn-glycerol 3-phosphate</name>
        <dbReference type="ChEBI" id="CHEBI:57597"/>
    </ligand>
</feature>
<dbReference type="SUPFAM" id="SSF48179">
    <property type="entry name" value="6-phosphogluconate dehydrogenase C-terminal domain-like"/>
    <property type="match status" value="1"/>
</dbReference>
<evidence type="ECO:0000256" key="3">
    <source>
        <dbReference type="ARBA" id="ARBA00022857"/>
    </source>
</evidence>
<evidence type="ECO:0000259" key="19">
    <source>
        <dbReference type="Pfam" id="PF07479"/>
    </source>
</evidence>
<proteinExistence type="inferred from homology"/>
<dbReference type="PANTHER" id="PTHR11728">
    <property type="entry name" value="GLYCEROL-3-PHOSPHATE DEHYDROGENASE"/>
    <property type="match status" value="1"/>
</dbReference>